<protein>
    <submittedName>
        <fullName evidence="1">GLPGLI family protein</fullName>
    </submittedName>
</protein>
<evidence type="ECO:0000313" key="2">
    <source>
        <dbReference type="Proteomes" id="UP000278288"/>
    </source>
</evidence>
<reference evidence="1 2" key="1">
    <citation type="submission" date="2018-11" db="EMBL/GenBank/DDBJ databases">
        <title>Proposal to divide the Flavobacteriaceae and reorganize its genera based on Amino Acid Identity values calculated from whole genome sequences.</title>
        <authorList>
            <person name="Nicholson A.C."/>
            <person name="Gulvik C.A."/>
            <person name="Whitney A.M."/>
            <person name="Humrighouse B.W."/>
            <person name="Bell M."/>
            <person name="Holmes B."/>
            <person name="Steigerwalt A.G."/>
            <person name="Villarma A."/>
            <person name="Sheth M."/>
            <person name="Batra D."/>
            <person name="Pryor J."/>
            <person name="Bernardet J.-F."/>
            <person name="Hugo C."/>
            <person name="Kampfer P."/>
            <person name="Newman J."/>
            <person name="McQuiston J.R."/>
        </authorList>
    </citation>
    <scope>NUCLEOTIDE SEQUENCE [LARGE SCALE GENOMIC DNA]</scope>
    <source>
        <strain evidence="1 2">G0041</strain>
    </source>
</reference>
<keyword evidence="2" id="KW-1185">Reference proteome</keyword>
<dbReference type="InterPro" id="IPR005901">
    <property type="entry name" value="GLPGLI"/>
</dbReference>
<sequence>MAQIYTMKKLILLLFPLLLSAQTHRFIYLLQYKKDSLAQDFTKANMILDVNPDDVKFYPYSYAQTDSLNKVRGQNRARWDDDLPAVIRKKGSFENTSLILVNDFFSVKSTDKINWKLLSDTKVDGQYNLQKATTRFGGREWIAWFCKDINLSEGPYKFRGLPGLIFEIEDTNKNFIFKLAKSMKFPKTYETPFLESFVGKKPLPVTEKIIAKKQLELYNDPLHDIAESFKSNTNPENTFWVSGVQVKSIDQLKGMSDERRRVMLRDNNPIEIDKAIKYPLN</sequence>
<dbReference type="EMBL" id="CP033923">
    <property type="protein sequence ID" value="AZA92082.1"/>
    <property type="molecule type" value="Genomic_DNA"/>
</dbReference>
<dbReference type="Proteomes" id="UP000278288">
    <property type="component" value="Chromosome"/>
</dbReference>
<dbReference type="AlphaFoldDB" id="A0AAD0YNH9"/>
<dbReference type="Pfam" id="PF09697">
    <property type="entry name" value="Porph_ging"/>
    <property type="match status" value="1"/>
</dbReference>
<organism evidence="1 2">
    <name type="scientific">Chryseobacterium nakagawai</name>
    <dbReference type="NCBI Taxonomy" id="1241982"/>
    <lineage>
        <taxon>Bacteria</taxon>
        <taxon>Pseudomonadati</taxon>
        <taxon>Bacteroidota</taxon>
        <taxon>Flavobacteriia</taxon>
        <taxon>Flavobacteriales</taxon>
        <taxon>Weeksellaceae</taxon>
        <taxon>Chryseobacterium group</taxon>
        <taxon>Chryseobacterium</taxon>
    </lineage>
</organism>
<dbReference type="KEGG" id="cnk:EG343_16385"/>
<gene>
    <name evidence="1" type="ORF">EG343_16385</name>
</gene>
<accession>A0AAD0YNH9</accession>
<evidence type="ECO:0000313" key="1">
    <source>
        <dbReference type="EMBL" id="AZA92082.1"/>
    </source>
</evidence>
<dbReference type="NCBIfam" id="TIGR01200">
    <property type="entry name" value="GLPGLI"/>
    <property type="match status" value="1"/>
</dbReference>
<name>A0AAD0YNH9_CHRNA</name>
<proteinExistence type="predicted"/>